<evidence type="ECO:0000256" key="3">
    <source>
        <dbReference type="ARBA" id="ARBA00023015"/>
    </source>
</evidence>
<gene>
    <name evidence="9" type="ORF">PV08_04070</name>
</gene>
<evidence type="ECO:0000256" key="1">
    <source>
        <dbReference type="ARBA" id="ARBA00022723"/>
    </source>
</evidence>
<keyword evidence="4" id="KW-0238">DNA-binding</keyword>
<evidence type="ECO:0000256" key="2">
    <source>
        <dbReference type="ARBA" id="ARBA00022833"/>
    </source>
</evidence>
<dbReference type="RefSeq" id="XP_016237096.1">
    <property type="nucleotide sequence ID" value="XM_016378419.1"/>
</dbReference>
<dbReference type="PROSITE" id="PS00463">
    <property type="entry name" value="ZN2_CY6_FUNGAL_1"/>
    <property type="match status" value="1"/>
</dbReference>
<proteinExistence type="predicted"/>
<evidence type="ECO:0000313" key="9">
    <source>
        <dbReference type="EMBL" id="KIW16880.1"/>
    </source>
</evidence>
<dbReference type="InterPro" id="IPR036864">
    <property type="entry name" value="Zn2-C6_fun-type_DNA-bd_sf"/>
</dbReference>
<dbReference type="STRING" id="91928.A0A0D2BE56"/>
<evidence type="ECO:0000259" key="8">
    <source>
        <dbReference type="PROSITE" id="PS50048"/>
    </source>
</evidence>
<evidence type="ECO:0000256" key="7">
    <source>
        <dbReference type="SAM" id="MobiDB-lite"/>
    </source>
</evidence>
<protein>
    <recommendedName>
        <fullName evidence="8">Zn(2)-C6 fungal-type domain-containing protein</fullName>
    </recommendedName>
</protein>
<dbReference type="PANTHER" id="PTHR36206:SF12">
    <property type="entry name" value="ASPERCRYPTIN BIOSYNTHESIS CLUSTER-SPECIFIC TRANSCRIPTION REGULATOR ATNN-RELATED"/>
    <property type="match status" value="1"/>
</dbReference>
<dbReference type="Pfam" id="PF11951">
    <property type="entry name" value="Fungal_trans_2"/>
    <property type="match status" value="1"/>
</dbReference>
<keyword evidence="2" id="KW-0862">Zinc</keyword>
<dbReference type="CDD" id="cd00067">
    <property type="entry name" value="GAL4"/>
    <property type="match status" value="1"/>
</dbReference>
<dbReference type="InterPro" id="IPR001138">
    <property type="entry name" value="Zn2Cys6_DnaBD"/>
</dbReference>
<sequence>MAQRQRKWHPKTRTGCKTCKIRKKKCDEAKPICNRCIKDKFTCDGYDAPRAWLFTRPEEEDVKFTPASEKNGEASEASSSSQCPADVYAPFSDHEVVDTCPVADALSVSVPSSPWTSETDRNFCQYFLLQLAPLLTTTKQWDYFWRSTVPQAAWLDSSINHAMVAVAATYESRKSGIDRTELILSRSNQAIRAFTASQTSTDLALILCRLLSSIAQCNGDYRTATMHMNYGQKMLQEGARALKSRSSDIIRLMAPTVMALSTYAIDDSGFSTRIAPEKYEAFHVLKTIRMEYGRLLHSLSADIWERADSATNSLLSIAWSTLTQAFSSVLHPDIVSFANDPVVPVAQIIGHLQADMAVLSIDELNTQFRRMIRELRYFLTTSDGPLGLSMHQRQHLKRLVENYLVQAAEVEPKMTAGTFCVRSPNRRHPLRFYRTTKPPNSSAGNVISTWNTCANIGVASCRRPSIMRAVGFLTERNRKSVRGA</sequence>
<dbReference type="HOGENOM" id="CLU_037867_0_0_1"/>
<evidence type="ECO:0000256" key="4">
    <source>
        <dbReference type="ARBA" id="ARBA00023125"/>
    </source>
</evidence>
<dbReference type="OrthoDB" id="3509362at2759"/>
<evidence type="ECO:0000256" key="5">
    <source>
        <dbReference type="ARBA" id="ARBA00023163"/>
    </source>
</evidence>
<keyword evidence="6" id="KW-0539">Nucleus</keyword>
<dbReference type="Gene3D" id="4.10.240.10">
    <property type="entry name" value="Zn(2)-C6 fungal-type DNA-binding domain"/>
    <property type="match status" value="1"/>
</dbReference>
<feature type="region of interest" description="Disordered" evidence="7">
    <location>
        <begin position="63"/>
        <end position="83"/>
    </location>
</feature>
<keyword evidence="3" id="KW-0805">Transcription regulation</keyword>
<dbReference type="EMBL" id="KN847494">
    <property type="protein sequence ID" value="KIW16880.1"/>
    <property type="molecule type" value="Genomic_DNA"/>
</dbReference>
<dbReference type="PANTHER" id="PTHR36206">
    <property type="entry name" value="ASPERCRYPTIN BIOSYNTHESIS CLUSTER-SPECIFIC TRANSCRIPTION REGULATOR ATNN-RELATED"/>
    <property type="match status" value="1"/>
</dbReference>
<reference evidence="9 10" key="1">
    <citation type="submission" date="2015-01" db="EMBL/GenBank/DDBJ databases">
        <title>The Genome Sequence of Exophiala spinifera CBS89968.</title>
        <authorList>
            <consortium name="The Broad Institute Genomics Platform"/>
            <person name="Cuomo C."/>
            <person name="de Hoog S."/>
            <person name="Gorbushina A."/>
            <person name="Stielow B."/>
            <person name="Teixiera M."/>
            <person name="Abouelleil A."/>
            <person name="Chapman S.B."/>
            <person name="Priest M."/>
            <person name="Young S.K."/>
            <person name="Wortman J."/>
            <person name="Nusbaum C."/>
            <person name="Birren B."/>
        </authorList>
    </citation>
    <scope>NUCLEOTIDE SEQUENCE [LARGE SCALE GENOMIC DNA]</scope>
    <source>
        <strain evidence="9 10">CBS 89968</strain>
    </source>
</reference>
<dbReference type="GO" id="GO:0008270">
    <property type="term" value="F:zinc ion binding"/>
    <property type="evidence" value="ECO:0007669"/>
    <property type="project" value="InterPro"/>
</dbReference>
<dbReference type="Proteomes" id="UP000053328">
    <property type="component" value="Unassembled WGS sequence"/>
</dbReference>
<dbReference type="PROSITE" id="PS50048">
    <property type="entry name" value="ZN2_CY6_FUNGAL_2"/>
    <property type="match status" value="1"/>
</dbReference>
<dbReference type="Pfam" id="PF00172">
    <property type="entry name" value="Zn_clus"/>
    <property type="match status" value="1"/>
</dbReference>
<evidence type="ECO:0000313" key="10">
    <source>
        <dbReference type="Proteomes" id="UP000053328"/>
    </source>
</evidence>
<dbReference type="InterPro" id="IPR021858">
    <property type="entry name" value="Fun_TF"/>
</dbReference>
<dbReference type="GeneID" id="27331153"/>
<organism evidence="9 10">
    <name type="scientific">Exophiala spinifera</name>
    <dbReference type="NCBI Taxonomy" id="91928"/>
    <lineage>
        <taxon>Eukaryota</taxon>
        <taxon>Fungi</taxon>
        <taxon>Dikarya</taxon>
        <taxon>Ascomycota</taxon>
        <taxon>Pezizomycotina</taxon>
        <taxon>Eurotiomycetes</taxon>
        <taxon>Chaetothyriomycetidae</taxon>
        <taxon>Chaetothyriales</taxon>
        <taxon>Herpotrichiellaceae</taxon>
        <taxon>Exophiala</taxon>
    </lineage>
</organism>
<feature type="domain" description="Zn(2)-C6 fungal-type" evidence="8">
    <location>
        <begin position="15"/>
        <end position="43"/>
    </location>
</feature>
<accession>A0A0D2BE56</accession>
<name>A0A0D2BE56_9EURO</name>
<dbReference type="SUPFAM" id="SSF57701">
    <property type="entry name" value="Zn2/Cys6 DNA-binding domain"/>
    <property type="match status" value="1"/>
</dbReference>
<evidence type="ECO:0000256" key="6">
    <source>
        <dbReference type="ARBA" id="ARBA00023242"/>
    </source>
</evidence>
<keyword evidence="1" id="KW-0479">Metal-binding</keyword>
<keyword evidence="5" id="KW-0804">Transcription</keyword>
<dbReference type="GO" id="GO:0000981">
    <property type="term" value="F:DNA-binding transcription factor activity, RNA polymerase II-specific"/>
    <property type="evidence" value="ECO:0007669"/>
    <property type="project" value="InterPro"/>
</dbReference>
<dbReference type="GO" id="GO:0003677">
    <property type="term" value="F:DNA binding"/>
    <property type="evidence" value="ECO:0007669"/>
    <property type="project" value="UniProtKB-KW"/>
</dbReference>
<dbReference type="SMART" id="SM00066">
    <property type="entry name" value="GAL4"/>
    <property type="match status" value="1"/>
</dbReference>
<keyword evidence="10" id="KW-1185">Reference proteome</keyword>
<dbReference type="VEuPathDB" id="FungiDB:PV08_04070"/>
<dbReference type="AlphaFoldDB" id="A0A0D2BE56"/>
<dbReference type="InterPro" id="IPR052360">
    <property type="entry name" value="Transcr_Regulatory_Proteins"/>
</dbReference>